<proteinExistence type="predicted"/>
<feature type="domain" description="SHOCT" evidence="1">
    <location>
        <begin position="321"/>
        <end position="348"/>
    </location>
</feature>
<dbReference type="InterPro" id="IPR027860">
    <property type="entry name" value="DUF4429"/>
</dbReference>
<accession>A0A1T4R0I4</accession>
<evidence type="ECO:0000313" key="3">
    <source>
        <dbReference type="EMBL" id="SKA09406.1"/>
    </source>
</evidence>
<evidence type="ECO:0000313" key="4">
    <source>
        <dbReference type="Proteomes" id="UP000190637"/>
    </source>
</evidence>
<feature type="domain" description="DUF4429" evidence="2">
    <location>
        <begin position="48"/>
        <end position="143"/>
    </location>
</feature>
<reference evidence="3 4" key="1">
    <citation type="submission" date="2017-02" db="EMBL/GenBank/DDBJ databases">
        <authorList>
            <person name="Peterson S.W."/>
        </authorList>
    </citation>
    <scope>NUCLEOTIDE SEQUENCE [LARGE SCALE GENOMIC DNA]</scope>
    <source>
        <strain evidence="3 4">DSM 45154</strain>
    </source>
</reference>
<feature type="domain" description="DUF4429" evidence="2">
    <location>
        <begin position="182"/>
        <end position="270"/>
    </location>
</feature>
<gene>
    <name evidence="3" type="ORF">SAMN02745673_02412</name>
</gene>
<evidence type="ECO:0000259" key="1">
    <source>
        <dbReference type="Pfam" id="PF09851"/>
    </source>
</evidence>
<name>A0A1T4R0I4_9ACTN</name>
<dbReference type="Pfam" id="PF14472">
    <property type="entry name" value="DUF4429"/>
    <property type="match status" value="2"/>
</dbReference>
<dbReference type="AlphaFoldDB" id="A0A1T4R0I4"/>
<keyword evidence="4" id="KW-1185">Reference proteome</keyword>
<dbReference type="Proteomes" id="UP000190637">
    <property type="component" value="Unassembled WGS sequence"/>
</dbReference>
<evidence type="ECO:0000259" key="2">
    <source>
        <dbReference type="Pfam" id="PF14472"/>
    </source>
</evidence>
<protein>
    <submittedName>
        <fullName evidence="3">Short C-terminal domain-containing protein</fullName>
    </submittedName>
</protein>
<dbReference type="EMBL" id="FUWS01000006">
    <property type="protein sequence ID" value="SKA09406.1"/>
    <property type="molecule type" value="Genomic_DNA"/>
</dbReference>
<organism evidence="3 4">
    <name type="scientific">Marinactinospora thermotolerans DSM 45154</name>
    <dbReference type="NCBI Taxonomy" id="1122192"/>
    <lineage>
        <taxon>Bacteria</taxon>
        <taxon>Bacillati</taxon>
        <taxon>Actinomycetota</taxon>
        <taxon>Actinomycetes</taxon>
        <taxon>Streptosporangiales</taxon>
        <taxon>Nocardiopsidaceae</taxon>
        <taxon>Marinactinospora</taxon>
    </lineage>
</organism>
<dbReference type="Pfam" id="PF09851">
    <property type="entry name" value="SHOCT"/>
    <property type="match status" value="1"/>
</dbReference>
<sequence>MPGKENNGISTERCRIRTSAVTSVTSERYPFPPYDGGMDDLHGNQATWRFDGEKVLIRYRSGWRVAPLLKELGGCEVPLAAIASVDFTPKKGRRGSWDLRLRLRDHADPFAAVGAALSEKSLPFHLTGDASTELVAEYYADQLSFSVEATRDTGDPGPAERFAVGLVPPLPLHIRTSEGTAAFDGRTLLLAWSGDASSRKHKEQRREFPIEEIRRVEWAPGDGWNEGYLRVVTHGSSTAQPVKPSKDLHCLLTEDSARESARALLMAATVTAHLWAREEAVSARRGETAALEAGANALGAGGTPPSPQPLPADDVARGIYDRIRELGRLHEEGLLTDEEFRNKKAELLDRL</sequence>
<dbReference type="InterPro" id="IPR018649">
    <property type="entry name" value="SHOCT"/>
</dbReference>